<dbReference type="NCBIfam" id="TIGR00229">
    <property type="entry name" value="sensory_box"/>
    <property type="match status" value="1"/>
</dbReference>
<dbReference type="InterPro" id="IPR035919">
    <property type="entry name" value="EAL_sf"/>
</dbReference>
<dbReference type="CDD" id="cd01949">
    <property type="entry name" value="GGDEF"/>
    <property type="match status" value="1"/>
</dbReference>
<dbReference type="SUPFAM" id="SSF55785">
    <property type="entry name" value="PYP-like sensor domain (PAS domain)"/>
    <property type="match status" value="1"/>
</dbReference>
<dbReference type="InterPro" id="IPR000014">
    <property type="entry name" value="PAS"/>
</dbReference>
<dbReference type="InterPro" id="IPR035965">
    <property type="entry name" value="PAS-like_dom_sf"/>
</dbReference>
<dbReference type="OrthoDB" id="9759607at2"/>
<dbReference type="NCBIfam" id="TIGR00254">
    <property type="entry name" value="GGDEF"/>
    <property type="match status" value="1"/>
</dbReference>
<dbReference type="CDD" id="cd01948">
    <property type="entry name" value="EAL"/>
    <property type="match status" value="1"/>
</dbReference>
<dbReference type="AlphaFoldDB" id="A0A4Y8PUJ5"/>
<dbReference type="SMART" id="SM00267">
    <property type="entry name" value="GGDEF"/>
    <property type="match status" value="1"/>
</dbReference>
<keyword evidence="1" id="KW-1133">Transmembrane helix</keyword>
<dbReference type="FunFam" id="3.20.20.450:FF:000001">
    <property type="entry name" value="Cyclic di-GMP phosphodiesterase yahA"/>
    <property type="match status" value="1"/>
</dbReference>
<dbReference type="SMART" id="SM00052">
    <property type="entry name" value="EAL"/>
    <property type="match status" value="1"/>
</dbReference>
<dbReference type="SUPFAM" id="SSF55073">
    <property type="entry name" value="Nucleotide cyclase"/>
    <property type="match status" value="1"/>
</dbReference>
<dbReference type="EMBL" id="MYFO01000033">
    <property type="protein sequence ID" value="TFE84607.1"/>
    <property type="molecule type" value="Genomic_DNA"/>
</dbReference>
<dbReference type="PANTHER" id="PTHR44757:SF2">
    <property type="entry name" value="BIOFILM ARCHITECTURE MAINTENANCE PROTEIN MBAA"/>
    <property type="match status" value="1"/>
</dbReference>
<dbReference type="Pfam" id="PF00990">
    <property type="entry name" value="GGDEF"/>
    <property type="match status" value="1"/>
</dbReference>
<feature type="domain" description="PAS" evidence="2">
    <location>
        <begin position="72"/>
        <end position="115"/>
    </location>
</feature>
<evidence type="ECO:0000259" key="2">
    <source>
        <dbReference type="PROSITE" id="PS50112"/>
    </source>
</evidence>
<evidence type="ECO:0000256" key="1">
    <source>
        <dbReference type="SAM" id="Phobius"/>
    </source>
</evidence>
<keyword evidence="6" id="KW-1185">Reference proteome</keyword>
<protein>
    <submittedName>
        <fullName evidence="5">Diguanylate cyclase</fullName>
    </submittedName>
</protein>
<dbReference type="Pfam" id="PF13426">
    <property type="entry name" value="PAS_9"/>
    <property type="match status" value="1"/>
</dbReference>
<keyword evidence="1" id="KW-0812">Transmembrane</keyword>
<evidence type="ECO:0000259" key="4">
    <source>
        <dbReference type="PROSITE" id="PS50887"/>
    </source>
</evidence>
<dbReference type="SMART" id="SM00091">
    <property type="entry name" value="PAS"/>
    <property type="match status" value="1"/>
</dbReference>
<dbReference type="SUPFAM" id="SSF141868">
    <property type="entry name" value="EAL domain-like"/>
    <property type="match status" value="1"/>
</dbReference>
<dbReference type="InterPro" id="IPR052155">
    <property type="entry name" value="Biofilm_reg_signaling"/>
</dbReference>
<comment type="caution">
    <text evidence="5">The sequence shown here is derived from an EMBL/GenBank/DDBJ whole genome shotgun (WGS) entry which is preliminary data.</text>
</comment>
<evidence type="ECO:0000259" key="3">
    <source>
        <dbReference type="PROSITE" id="PS50883"/>
    </source>
</evidence>
<evidence type="ECO:0000313" key="5">
    <source>
        <dbReference type="EMBL" id="TFE84607.1"/>
    </source>
</evidence>
<dbReference type="PANTHER" id="PTHR44757">
    <property type="entry name" value="DIGUANYLATE CYCLASE DGCP"/>
    <property type="match status" value="1"/>
</dbReference>
<dbReference type="Pfam" id="PF00563">
    <property type="entry name" value="EAL"/>
    <property type="match status" value="1"/>
</dbReference>
<organism evidence="5 6">
    <name type="scientific">Paenibacillus athensensis</name>
    <dbReference type="NCBI Taxonomy" id="1967502"/>
    <lineage>
        <taxon>Bacteria</taxon>
        <taxon>Bacillati</taxon>
        <taxon>Bacillota</taxon>
        <taxon>Bacilli</taxon>
        <taxon>Bacillales</taxon>
        <taxon>Paenibacillaceae</taxon>
        <taxon>Paenibacillus</taxon>
    </lineage>
</organism>
<evidence type="ECO:0000313" key="6">
    <source>
        <dbReference type="Proteomes" id="UP000298246"/>
    </source>
</evidence>
<sequence length="630" mass="71061">MYIGGYIVLVLFGSLFIKPFAAWICIVASLVLLALLTGGPRKADPAAAAGRPDEAAERQNEQETLAHRLQDAEQIVNSLLDHNPNAIGVFDPLGNFVRLNSTAETMLGYSSSELVQLPLVTFIAQEHLVGALEHLEQVKNGLPSRFETAVIHRSGYRVDLHVTAVPIVSGSEAGGSVLICEDITERKRVDEQNRYMAYYDDMTGLPNRRLFRDHLNETLAMSRMMERKIAVFYLDIDRFKLVNDSFGHDYGNMLLMQLAERFTRCITENDFLAHTEGDEFAFFFTNVSDYNGALAIVASINRVLEEPFVLEQYELHITASIGIAISGDDEDADMMMKYADIALARAKEKGRNDFQIFNADMRSVSLNRLRLESELRKAITNDEFILYYQPQVDIDTGRIVGTEALIRWNHPERGIVAPNQFIPFAEESGLIVPIGEWVLRAACKQNKLWQDMGFPPIPISVNLSVRQFFQHNLKGKIDQVLQQTGLDPQYLELEITESMTMDVDHAIQSLLELKQLGVHVSIDDFGTGYSSLYYLKKFPIDKLKIDRSFVRDIMVDPNDAAIVATIIAMTHHLNLKVIAEGVETEDQLRFLHENRCNEVQGYWFSPPVNADTMESLLTKSMQQTAAGRET</sequence>
<dbReference type="Gene3D" id="3.30.450.20">
    <property type="entry name" value="PAS domain"/>
    <property type="match status" value="1"/>
</dbReference>
<dbReference type="InterPro" id="IPR029787">
    <property type="entry name" value="Nucleotide_cyclase"/>
</dbReference>
<dbReference type="CDD" id="cd00130">
    <property type="entry name" value="PAS"/>
    <property type="match status" value="1"/>
</dbReference>
<dbReference type="Proteomes" id="UP000298246">
    <property type="component" value="Unassembled WGS sequence"/>
</dbReference>
<feature type="transmembrane region" description="Helical" evidence="1">
    <location>
        <begin position="6"/>
        <end position="36"/>
    </location>
</feature>
<dbReference type="PROSITE" id="PS50112">
    <property type="entry name" value="PAS"/>
    <property type="match status" value="1"/>
</dbReference>
<feature type="domain" description="GGDEF" evidence="4">
    <location>
        <begin position="227"/>
        <end position="359"/>
    </location>
</feature>
<dbReference type="InterPro" id="IPR043128">
    <property type="entry name" value="Rev_trsase/Diguanyl_cyclase"/>
</dbReference>
<keyword evidence="1" id="KW-0472">Membrane</keyword>
<dbReference type="Gene3D" id="3.20.20.450">
    <property type="entry name" value="EAL domain"/>
    <property type="match status" value="1"/>
</dbReference>
<proteinExistence type="predicted"/>
<name>A0A4Y8PUJ5_9BACL</name>
<accession>A0A4Y8PUJ5</accession>
<dbReference type="Gene3D" id="3.30.70.270">
    <property type="match status" value="1"/>
</dbReference>
<dbReference type="PROSITE" id="PS50887">
    <property type="entry name" value="GGDEF"/>
    <property type="match status" value="1"/>
</dbReference>
<gene>
    <name evidence="5" type="ORF">B5M42_19800</name>
</gene>
<dbReference type="InterPro" id="IPR000160">
    <property type="entry name" value="GGDEF_dom"/>
</dbReference>
<dbReference type="InterPro" id="IPR001633">
    <property type="entry name" value="EAL_dom"/>
</dbReference>
<feature type="domain" description="EAL" evidence="3">
    <location>
        <begin position="368"/>
        <end position="621"/>
    </location>
</feature>
<reference evidence="5 6" key="1">
    <citation type="submission" date="2017-03" db="EMBL/GenBank/DDBJ databases">
        <title>Isolation of Levoglucosan Utilizing Bacteria.</title>
        <authorList>
            <person name="Arya A.S."/>
        </authorList>
    </citation>
    <scope>NUCLEOTIDE SEQUENCE [LARGE SCALE GENOMIC DNA]</scope>
    <source>
        <strain evidence="5 6">MEC069</strain>
    </source>
</reference>
<dbReference type="PROSITE" id="PS50883">
    <property type="entry name" value="EAL"/>
    <property type="match status" value="1"/>
</dbReference>